<organism evidence="3 4">
    <name type="scientific">Zasmidium cellare</name>
    <name type="common">Wine cellar mold</name>
    <name type="synonym">Racodium cellare</name>
    <dbReference type="NCBI Taxonomy" id="395010"/>
    <lineage>
        <taxon>Eukaryota</taxon>
        <taxon>Fungi</taxon>
        <taxon>Dikarya</taxon>
        <taxon>Ascomycota</taxon>
        <taxon>Pezizomycotina</taxon>
        <taxon>Dothideomycetes</taxon>
        <taxon>Dothideomycetidae</taxon>
        <taxon>Mycosphaerellales</taxon>
        <taxon>Mycosphaerellaceae</taxon>
        <taxon>Zasmidium</taxon>
    </lineage>
</organism>
<dbReference type="EMBL" id="JAXOVC010000001">
    <property type="protein sequence ID" value="KAK4506492.1"/>
    <property type="molecule type" value="Genomic_DNA"/>
</dbReference>
<reference evidence="3 4" key="1">
    <citation type="journal article" date="2023" name="G3 (Bethesda)">
        <title>A chromosome-level genome assembly of Zasmidium syzygii isolated from banana leaves.</title>
        <authorList>
            <person name="van Westerhoven A.C."/>
            <person name="Mehrabi R."/>
            <person name="Talebi R."/>
            <person name="Steentjes M.B.F."/>
            <person name="Corcolon B."/>
            <person name="Chong P.A."/>
            <person name="Kema G.H.J."/>
            <person name="Seidl M.F."/>
        </authorList>
    </citation>
    <scope>NUCLEOTIDE SEQUENCE [LARGE SCALE GENOMIC DNA]</scope>
    <source>
        <strain evidence="3 4">P124</strain>
    </source>
</reference>
<feature type="compositionally biased region" description="Gly residues" evidence="2">
    <location>
        <begin position="257"/>
        <end position="268"/>
    </location>
</feature>
<evidence type="ECO:0000313" key="4">
    <source>
        <dbReference type="Proteomes" id="UP001305779"/>
    </source>
</evidence>
<dbReference type="Proteomes" id="UP001305779">
    <property type="component" value="Unassembled WGS sequence"/>
</dbReference>
<gene>
    <name evidence="3" type="ORF">PRZ48_000224</name>
</gene>
<name>A0ABR0EY79_ZASCE</name>
<evidence type="ECO:0000313" key="3">
    <source>
        <dbReference type="EMBL" id="KAK4506492.1"/>
    </source>
</evidence>
<comment type="similarity">
    <text evidence="1">Belongs to the Luc7 family.</text>
</comment>
<sequence>MAAEQRKLLEQLMGDQLMAGPGAHKQTALTITDPKVCRSFLCGSCPHDLFTNTKQDLGNCLKQHPANLREEYQAASDAQKKEWGFDFDYQRDIGKYVSECDRRIDTAQRRLEKTPDEIRQTNALLKSISDLTKTIEAGLLEVEILSEQGAVNMAVQEFHNLKLQKVQKDERERELKSLSDTSGPSGHQKLQVCDVCGAYLSRLDNDRRLADHFFGKMHLGYAQMRKEYDRLSKELKGRPPPRREEPMDEGRYDDGPYSGGNYGGRGFGGGGGRGGRGFGGGGGGFRGGRGGGGGYGNRW</sequence>
<dbReference type="PANTHER" id="PTHR12375">
    <property type="entry name" value="RNA-BINDING PROTEIN LUC7-RELATED"/>
    <property type="match status" value="1"/>
</dbReference>
<keyword evidence="4" id="KW-1185">Reference proteome</keyword>
<dbReference type="InterPro" id="IPR004882">
    <property type="entry name" value="Luc7-rel"/>
</dbReference>
<evidence type="ECO:0000256" key="1">
    <source>
        <dbReference type="ARBA" id="ARBA00005655"/>
    </source>
</evidence>
<feature type="region of interest" description="Disordered" evidence="2">
    <location>
        <begin position="280"/>
        <end position="299"/>
    </location>
</feature>
<evidence type="ECO:0008006" key="5">
    <source>
        <dbReference type="Google" id="ProtNLM"/>
    </source>
</evidence>
<proteinExistence type="inferred from homology"/>
<protein>
    <recommendedName>
        <fullName evidence="5">LUC7-domain-containing protein</fullName>
    </recommendedName>
</protein>
<dbReference type="Pfam" id="PF03194">
    <property type="entry name" value="LUC7"/>
    <property type="match status" value="1"/>
</dbReference>
<comment type="caution">
    <text evidence="3">The sequence shown here is derived from an EMBL/GenBank/DDBJ whole genome shotgun (WGS) entry which is preliminary data.</text>
</comment>
<feature type="compositionally biased region" description="Basic and acidic residues" evidence="2">
    <location>
        <begin position="232"/>
        <end position="254"/>
    </location>
</feature>
<evidence type="ECO:0000256" key="2">
    <source>
        <dbReference type="SAM" id="MobiDB-lite"/>
    </source>
</evidence>
<feature type="region of interest" description="Disordered" evidence="2">
    <location>
        <begin position="232"/>
        <end position="268"/>
    </location>
</feature>
<accession>A0ABR0EY79</accession>